<feature type="domain" description="YetF-like N-terminal transmembrane" evidence="10">
    <location>
        <begin position="59"/>
        <end position="120"/>
    </location>
</feature>
<keyword evidence="4 8" id="KW-0812">Transmembrane</keyword>
<evidence type="ECO:0000259" key="10">
    <source>
        <dbReference type="Pfam" id="PF20730"/>
    </source>
</evidence>
<dbReference type="GO" id="GO:0005886">
    <property type="term" value="C:plasma membrane"/>
    <property type="evidence" value="ECO:0007669"/>
    <property type="project" value="UniProtKB-SubCell"/>
</dbReference>
<organism evidence="11 12">
    <name type="scientific">Bacillus paralicheniformis</name>
    <dbReference type="NCBI Taxonomy" id="1648923"/>
    <lineage>
        <taxon>Bacteria</taxon>
        <taxon>Bacillati</taxon>
        <taxon>Bacillota</taxon>
        <taxon>Bacilli</taxon>
        <taxon>Bacillales</taxon>
        <taxon>Bacillaceae</taxon>
        <taxon>Bacillus</taxon>
    </lineage>
</organism>
<keyword evidence="5 8" id="KW-1133">Transmembrane helix</keyword>
<dbReference type="PANTHER" id="PTHR34582:SF6">
    <property type="entry name" value="UPF0702 TRANSMEMBRANE PROTEIN YCAP"/>
    <property type="match status" value="1"/>
</dbReference>
<feature type="transmembrane region" description="Helical" evidence="8">
    <location>
        <begin position="49"/>
        <end position="68"/>
    </location>
</feature>
<dbReference type="PANTHER" id="PTHR34582">
    <property type="entry name" value="UPF0702 TRANSMEMBRANE PROTEIN YCAP"/>
    <property type="match status" value="1"/>
</dbReference>
<evidence type="ECO:0000256" key="1">
    <source>
        <dbReference type="ARBA" id="ARBA00004651"/>
    </source>
</evidence>
<dbReference type="Pfam" id="PF20730">
    <property type="entry name" value="YetF_N"/>
    <property type="match status" value="1"/>
</dbReference>
<comment type="caution">
    <text evidence="11">The sequence shown here is derived from an EMBL/GenBank/DDBJ whole genome shotgun (WGS) entry which is preliminary data.</text>
</comment>
<proteinExistence type="inferred from homology"/>
<keyword evidence="3" id="KW-1003">Cell membrane</keyword>
<dbReference type="InterPro" id="IPR023090">
    <property type="entry name" value="UPF0702_alpha/beta_dom_sf"/>
</dbReference>
<evidence type="ECO:0000259" key="9">
    <source>
        <dbReference type="Pfam" id="PF04239"/>
    </source>
</evidence>
<feature type="transmembrane region" description="Helical" evidence="8">
    <location>
        <begin position="105"/>
        <end position="120"/>
    </location>
</feature>
<gene>
    <name evidence="11" type="ORF">B4121_0557</name>
</gene>
<evidence type="ECO:0000256" key="5">
    <source>
        <dbReference type="ARBA" id="ARBA00022989"/>
    </source>
</evidence>
<reference evidence="11 12" key="1">
    <citation type="journal article" date="2016" name="Front. Microbiol.">
        <title>High-Level Heat Resistance of Spores of Bacillus amyloliquefaciens and Bacillus licheniformis Results from the Presence of a spoVA Operon in a Tn1546 Transposon.</title>
        <authorList>
            <person name="Berendsen E.M."/>
            <person name="Koning R.A."/>
            <person name="Boekhorst J."/>
            <person name="de Jong A."/>
            <person name="Kuipers O.P."/>
            <person name="Wells-Bennik M.H."/>
        </authorList>
    </citation>
    <scope>NUCLEOTIDE SEQUENCE [LARGE SCALE GENOMIC DNA]</scope>
    <source>
        <strain evidence="11 12">B4121</strain>
    </source>
</reference>
<protein>
    <submittedName>
        <fullName evidence="11">Putative membrane protein yetF</fullName>
    </submittedName>
</protein>
<evidence type="ECO:0000256" key="8">
    <source>
        <dbReference type="SAM" id="Phobius"/>
    </source>
</evidence>
<evidence type="ECO:0000256" key="7">
    <source>
        <dbReference type="SAM" id="MobiDB-lite"/>
    </source>
</evidence>
<accession>A0A7Z1B529</accession>
<evidence type="ECO:0000256" key="2">
    <source>
        <dbReference type="ARBA" id="ARBA00006448"/>
    </source>
</evidence>
<feature type="domain" description="YetF C-terminal" evidence="9">
    <location>
        <begin position="128"/>
        <end position="248"/>
    </location>
</feature>
<dbReference type="Pfam" id="PF04239">
    <property type="entry name" value="DUF421"/>
    <property type="match status" value="1"/>
</dbReference>
<dbReference type="EMBL" id="LKPO01000003">
    <property type="protein sequence ID" value="OLF97930.1"/>
    <property type="molecule type" value="Genomic_DNA"/>
</dbReference>
<name>A0A7Z1B529_9BACI</name>
<comment type="subcellular location">
    <subcellularLocation>
        <location evidence="1">Cell membrane</location>
        <topology evidence="1">Multi-pass membrane protein</topology>
    </subcellularLocation>
</comment>
<keyword evidence="6 8" id="KW-0472">Membrane</keyword>
<evidence type="ECO:0000313" key="11">
    <source>
        <dbReference type="EMBL" id="OLF97930.1"/>
    </source>
</evidence>
<dbReference type="AlphaFoldDB" id="A0A7Z1B529"/>
<evidence type="ECO:0000313" key="12">
    <source>
        <dbReference type="Proteomes" id="UP000185604"/>
    </source>
</evidence>
<feature type="region of interest" description="Disordered" evidence="7">
    <location>
        <begin position="268"/>
        <end position="289"/>
    </location>
</feature>
<dbReference type="Gene3D" id="3.30.240.20">
    <property type="entry name" value="bsu07140 like domains"/>
    <property type="match status" value="2"/>
</dbReference>
<dbReference type="InterPro" id="IPR048454">
    <property type="entry name" value="YetF_N"/>
</dbReference>
<evidence type="ECO:0000256" key="6">
    <source>
        <dbReference type="ARBA" id="ARBA00023136"/>
    </source>
</evidence>
<comment type="similarity">
    <text evidence="2">Belongs to the UPF0702 family.</text>
</comment>
<evidence type="ECO:0000256" key="4">
    <source>
        <dbReference type="ARBA" id="ARBA00022692"/>
    </source>
</evidence>
<sequence>MTNLGKHTNKTPAQVSVAGVLLCQEYTNQYLFKINDKKRKEVLGEMLEFVWTFLAKPALVFSIAYILFRIAGKKAVSQMTNFDLLLTFAIGTIISEPILTSKISMSIYYALTFLIFYLLIEKLSLHNKWRWFLVVSPTVLIRNGNIDEGGLKRERLTVNELLGKLREKGYADPKDIDIALIEESGQISVIPKSEARPVQPRDLSLETKRNFVPIPLILDGEIIEHNLKYLKKTKEWLFQKLEDKGIEQAMLPTITLGTLNEKNEIMIDREDPGSPLTDDPYLYKPGQDH</sequence>
<dbReference type="InterPro" id="IPR007353">
    <property type="entry name" value="DUF421"/>
</dbReference>
<dbReference type="Proteomes" id="UP000185604">
    <property type="component" value="Unassembled WGS sequence"/>
</dbReference>
<evidence type="ECO:0000256" key="3">
    <source>
        <dbReference type="ARBA" id="ARBA00022475"/>
    </source>
</evidence>